<gene>
    <name evidence="3" type="ORF">ACFSYJ_41285</name>
</gene>
<reference evidence="4" key="1">
    <citation type="journal article" date="2019" name="Int. J. Syst. Evol. Microbiol.">
        <title>The Global Catalogue of Microorganisms (GCM) 10K type strain sequencing project: providing services to taxonomists for standard genome sequencing and annotation.</title>
        <authorList>
            <consortium name="The Broad Institute Genomics Platform"/>
            <consortium name="The Broad Institute Genome Sequencing Center for Infectious Disease"/>
            <person name="Wu L."/>
            <person name="Ma J."/>
        </authorList>
    </citation>
    <scope>NUCLEOTIDE SEQUENCE [LARGE SCALE GENOMIC DNA]</scope>
    <source>
        <strain evidence="4">CGMCC 4.7643</strain>
    </source>
</reference>
<dbReference type="SUPFAM" id="SSF50475">
    <property type="entry name" value="FMN-binding split barrel"/>
    <property type="match status" value="1"/>
</dbReference>
<dbReference type="InterPro" id="IPR012349">
    <property type="entry name" value="Split_barrel_FMN-bd"/>
</dbReference>
<evidence type="ECO:0000313" key="4">
    <source>
        <dbReference type="Proteomes" id="UP001597419"/>
    </source>
</evidence>
<feature type="domain" description="Pyridoxamine 5'-phosphate oxidase N-terminal" evidence="2">
    <location>
        <begin position="5"/>
        <end position="93"/>
    </location>
</feature>
<dbReference type="RefSeq" id="WP_345398945.1">
    <property type="nucleotide sequence ID" value="NZ_BAABHG010000010.1"/>
</dbReference>
<keyword evidence="4" id="KW-1185">Reference proteome</keyword>
<evidence type="ECO:0000259" key="2">
    <source>
        <dbReference type="Pfam" id="PF01243"/>
    </source>
</evidence>
<dbReference type="GO" id="GO:0016491">
    <property type="term" value="F:oxidoreductase activity"/>
    <property type="evidence" value="ECO:0007669"/>
    <property type="project" value="UniProtKB-KW"/>
</dbReference>
<evidence type="ECO:0000313" key="3">
    <source>
        <dbReference type="EMBL" id="MFD2465110.1"/>
    </source>
</evidence>
<dbReference type="InterPro" id="IPR024031">
    <property type="entry name" value="MSMEG_5819/OxyR"/>
</dbReference>
<dbReference type="Gene3D" id="2.30.110.10">
    <property type="entry name" value="Electron Transport, Fmn-binding Protein, Chain A"/>
    <property type="match status" value="1"/>
</dbReference>
<proteinExistence type="predicted"/>
<accession>A0ABW5GWR7</accession>
<dbReference type="Proteomes" id="UP001597419">
    <property type="component" value="Unassembled WGS sequence"/>
</dbReference>
<dbReference type="EC" id="1.-.-.-" evidence="3"/>
<keyword evidence="1 3" id="KW-0560">Oxidoreductase</keyword>
<protein>
    <submittedName>
        <fullName evidence="3">PPOX class F420-dependent oxidoreductase</fullName>
        <ecNumber evidence="3">1.-.-.-</ecNumber>
    </submittedName>
</protein>
<comment type="caution">
    <text evidence="3">The sequence shown here is derived from an EMBL/GenBank/DDBJ whole genome shotgun (WGS) entry which is preliminary data.</text>
</comment>
<dbReference type="PANTHER" id="PTHR35176">
    <property type="entry name" value="HEME OXYGENASE HI_0854-RELATED"/>
    <property type="match status" value="1"/>
</dbReference>
<dbReference type="NCBIfam" id="TIGR04023">
    <property type="entry name" value="PPOX_MSMEG_5819"/>
    <property type="match status" value="1"/>
</dbReference>
<name>A0ABW5GWR7_9PSEU</name>
<dbReference type="PANTHER" id="PTHR35176:SF6">
    <property type="entry name" value="HEME OXYGENASE HI_0854-RELATED"/>
    <property type="match status" value="1"/>
</dbReference>
<dbReference type="InterPro" id="IPR011576">
    <property type="entry name" value="Pyridox_Oxase_N"/>
</dbReference>
<dbReference type="Pfam" id="PF01243">
    <property type="entry name" value="PNPOx_N"/>
    <property type="match status" value="1"/>
</dbReference>
<dbReference type="EMBL" id="JBHUKU010000028">
    <property type="protein sequence ID" value="MFD2465110.1"/>
    <property type="molecule type" value="Genomic_DNA"/>
</dbReference>
<dbReference type="InterPro" id="IPR052019">
    <property type="entry name" value="F420H2_bilvrd_red/Heme_oxyg"/>
</dbReference>
<organism evidence="3 4">
    <name type="scientific">Amycolatopsis samaneae</name>
    <dbReference type="NCBI Taxonomy" id="664691"/>
    <lineage>
        <taxon>Bacteria</taxon>
        <taxon>Bacillati</taxon>
        <taxon>Actinomycetota</taxon>
        <taxon>Actinomycetes</taxon>
        <taxon>Pseudonocardiales</taxon>
        <taxon>Pseudonocardiaceae</taxon>
        <taxon>Amycolatopsis</taxon>
    </lineage>
</organism>
<sequence>MFTEAEIEYLTTQPLGRIATAQPDGTLQVSPVAFTWNPEAKTIDVTGYNLTKSRKYRNVAANGQVAFVVDDRPSLEPMRVRCLEIRGRGEVVPGAFTPDGHLDGAVIRIHPTRIISLGVDDGDHDPLDLVPNNRDV</sequence>
<evidence type="ECO:0000256" key="1">
    <source>
        <dbReference type="ARBA" id="ARBA00023002"/>
    </source>
</evidence>